<sequence>MIVELQKNEFHKCREFLNPTGQVEAFAVVEGTNPGRIFVDNMDVPKSGLIWLGSNDGFLFIGDEKNETFNCQLDEFIDKTIVSKQRKFN</sequence>
<reference evidence="1 2" key="1">
    <citation type="submission" date="2023-06" db="EMBL/GenBank/DDBJ databases">
        <title>Five Gram-positive bacteria isolated from mangrove sediments in Shenzhen, Guangdong, China.</title>
        <authorList>
            <person name="Yu S."/>
            <person name="Zheng W."/>
            <person name="Huang Y."/>
        </authorList>
    </citation>
    <scope>NUCLEOTIDE SEQUENCE [LARGE SCALE GENOMIC DNA]</scope>
    <source>
        <strain evidence="1 2">SaN35-3</strain>
    </source>
</reference>
<keyword evidence="1" id="KW-0808">Transferase</keyword>
<dbReference type="GO" id="GO:0016746">
    <property type="term" value="F:acyltransferase activity"/>
    <property type="evidence" value="ECO:0007669"/>
    <property type="project" value="UniProtKB-KW"/>
</dbReference>
<evidence type="ECO:0000313" key="1">
    <source>
        <dbReference type="EMBL" id="WLR42095.1"/>
    </source>
</evidence>
<protein>
    <submittedName>
        <fullName evidence="1">GNAT family N-acetyltransferase</fullName>
        <ecNumber evidence="1">2.3.1.-</ecNumber>
    </submittedName>
</protein>
<dbReference type="Pfam" id="PF12746">
    <property type="entry name" value="GNAT_acetyltran"/>
    <property type="match status" value="1"/>
</dbReference>
<dbReference type="Proteomes" id="UP001197974">
    <property type="component" value="Chromosome"/>
</dbReference>
<dbReference type="EC" id="2.3.1.-" evidence="1"/>
<keyword evidence="2" id="KW-1185">Reference proteome</keyword>
<evidence type="ECO:0000313" key="2">
    <source>
        <dbReference type="Proteomes" id="UP001197974"/>
    </source>
</evidence>
<proteinExistence type="predicted"/>
<keyword evidence="1" id="KW-0012">Acyltransferase</keyword>
<gene>
    <name evidence="1" type="ORF">LC087_15180</name>
</gene>
<dbReference type="InterPro" id="IPR027365">
    <property type="entry name" value="GNAT_acetyltra_YdfB-like"/>
</dbReference>
<organism evidence="1 2">
    <name type="scientific">Bacillus carboniphilus</name>
    <dbReference type="NCBI Taxonomy" id="86663"/>
    <lineage>
        <taxon>Bacteria</taxon>
        <taxon>Bacillati</taxon>
        <taxon>Bacillota</taxon>
        <taxon>Bacilli</taxon>
        <taxon>Bacillales</taxon>
        <taxon>Bacillaceae</taxon>
        <taxon>Bacillus</taxon>
    </lineage>
</organism>
<dbReference type="RefSeq" id="WP_264189908.1">
    <property type="nucleotide sequence ID" value="NZ_CP129013.1"/>
</dbReference>
<accession>A0ABY9JWU2</accession>
<dbReference type="EMBL" id="CP129013">
    <property type="protein sequence ID" value="WLR42095.1"/>
    <property type="molecule type" value="Genomic_DNA"/>
</dbReference>
<name>A0ABY9JWU2_9BACI</name>